<accession>A0ABW6UY32</accession>
<dbReference type="EMBL" id="JBIAXI010000001">
    <property type="protein sequence ID" value="MFF4771227.1"/>
    <property type="molecule type" value="Genomic_DNA"/>
</dbReference>
<dbReference type="InterPro" id="IPR012736">
    <property type="entry name" value="DhaK_1"/>
</dbReference>
<keyword evidence="3 8" id="KW-0418">Kinase</keyword>
<dbReference type="SUPFAM" id="SSF82549">
    <property type="entry name" value="DAK1/DegV-like"/>
    <property type="match status" value="1"/>
</dbReference>
<evidence type="ECO:0000256" key="5">
    <source>
        <dbReference type="SAM" id="MobiDB-lite"/>
    </source>
</evidence>
<evidence type="ECO:0000313" key="9">
    <source>
        <dbReference type="Proteomes" id="UP001602119"/>
    </source>
</evidence>
<dbReference type="NCBIfam" id="NF011049">
    <property type="entry name" value="PRK14479.1"/>
    <property type="match status" value="1"/>
</dbReference>
<evidence type="ECO:0000259" key="7">
    <source>
        <dbReference type="PROSITE" id="PS51481"/>
    </source>
</evidence>
<dbReference type="Proteomes" id="UP001602119">
    <property type="component" value="Unassembled WGS sequence"/>
</dbReference>
<dbReference type="InterPro" id="IPR004007">
    <property type="entry name" value="DhaL_dom"/>
</dbReference>
<dbReference type="InterPro" id="IPR050861">
    <property type="entry name" value="Dihydroxyacetone_Kinase"/>
</dbReference>
<feature type="domain" description="DhaL" evidence="6">
    <location>
        <begin position="374"/>
        <end position="575"/>
    </location>
</feature>
<evidence type="ECO:0000256" key="2">
    <source>
        <dbReference type="ARBA" id="ARBA00022741"/>
    </source>
</evidence>
<dbReference type="SUPFAM" id="SSF101473">
    <property type="entry name" value="DhaL-like"/>
    <property type="match status" value="1"/>
</dbReference>
<dbReference type="Gene3D" id="1.25.40.340">
    <property type="match status" value="1"/>
</dbReference>
<dbReference type="EC" id="2.7.1.121" evidence="8"/>
<evidence type="ECO:0000256" key="4">
    <source>
        <dbReference type="ARBA" id="ARBA00022840"/>
    </source>
</evidence>
<dbReference type="PANTHER" id="PTHR28629:SF4">
    <property type="entry name" value="TRIOKINASE_FMN CYCLASE"/>
    <property type="match status" value="1"/>
</dbReference>
<feature type="domain" description="DhaK" evidence="7">
    <location>
        <begin position="7"/>
        <end position="331"/>
    </location>
</feature>
<proteinExistence type="predicted"/>
<protein>
    <submittedName>
        <fullName evidence="8">Dihydroxyacetone kinase subunit DhaK</fullName>
        <ecNumber evidence="8">2.7.1.121</ecNumber>
    </submittedName>
</protein>
<dbReference type="InterPro" id="IPR012737">
    <property type="entry name" value="DhaK_L_YcgS"/>
</dbReference>
<keyword evidence="4" id="KW-0067">ATP-binding</keyword>
<comment type="caution">
    <text evidence="8">The sequence shown here is derived from an EMBL/GenBank/DDBJ whole genome shotgun (WGS) entry which is preliminary data.</text>
</comment>
<dbReference type="Pfam" id="PF02734">
    <property type="entry name" value="Dak2"/>
    <property type="match status" value="1"/>
</dbReference>
<feature type="region of interest" description="Disordered" evidence="5">
    <location>
        <begin position="342"/>
        <end position="370"/>
    </location>
</feature>
<dbReference type="NCBIfam" id="TIGR02365">
    <property type="entry name" value="dha_L_ycgS"/>
    <property type="match status" value="1"/>
</dbReference>
<name>A0ABW6UY32_MICFU</name>
<dbReference type="SMART" id="SM01120">
    <property type="entry name" value="Dak2"/>
    <property type="match status" value="1"/>
</dbReference>
<keyword evidence="9" id="KW-1185">Reference proteome</keyword>
<reference evidence="8 9" key="1">
    <citation type="submission" date="2024-10" db="EMBL/GenBank/DDBJ databases">
        <title>The Natural Products Discovery Center: Release of the First 8490 Sequenced Strains for Exploring Actinobacteria Biosynthetic Diversity.</title>
        <authorList>
            <person name="Kalkreuter E."/>
            <person name="Kautsar S.A."/>
            <person name="Yang D."/>
            <person name="Bader C.D."/>
            <person name="Teijaro C.N."/>
            <person name="Fluegel L."/>
            <person name="Davis C.M."/>
            <person name="Simpson J.R."/>
            <person name="Lauterbach L."/>
            <person name="Steele A.D."/>
            <person name="Gui C."/>
            <person name="Meng S."/>
            <person name="Li G."/>
            <person name="Viehrig K."/>
            <person name="Ye F."/>
            <person name="Su P."/>
            <person name="Kiefer A.F."/>
            <person name="Nichols A."/>
            <person name="Cepeda A.J."/>
            <person name="Yan W."/>
            <person name="Fan B."/>
            <person name="Jiang Y."/>
            <person name="Adhikari A."/>
            <person name="Zheng C.-J."/>
            <person name="Schuster L."/>
            <person name="Cowan T.M."/>
            <person name="Smanski M.J."/>
            <person name="Chevrette M.G."/>
            <person name="De Carvalho L.P.S."/>
            <person name="Shen B."/>
        </authorList>
    </citation>
    <scope>NUCLEOTIDE SEQUENCE [LARGE SCALE GENOMIC DNA]</scope>
    <source>
        <strain evidence="8 9">NPDC001281</strain>
    </source>
</reference>
<organism evidence="8 9">
    <name type="scientific">Microtetraspora fusca</name>
    <dbReference type="NCBI Taxonomy" id="1997"/>
    <lineage>
        <taxon>Bacteria</taxon>
        <taxon>Bacillati</taxon>
        <taxon>Actinomycetota</taxon>
        <taxon>Actinomycetes</taxon>
        <taxon>Streptosporangiales</taxon>
        <taxon>Streptosporangiaceae</taxon>
        <taxon>Microtetraspora</taxon>
    </lineage>
</organism>
<evidence type="ECO:0000259" key="6">
    <source>
        <dbReference type="PROSITE" id="PS51480"/>
    </source>
</evidence>
<dbReference type="Pfam" id="PF02733">
    <property type="entry name" value="Dak1"/>
    <property type="match status" value="1"/>
</dbReference>
<keyword evidence="2" id="KW-0547">Nucleotide-binding</keyword>
<gene>
    <name evidence="8" type="primary">dhaK</name>
    <name evidence="8" type="ORF">ACFY05_00050</name>
</gene>
<dbReference type="NCBIfam" id="TIGR02363">
    <property type="entry name" value="dhaK1"/>
    <property type="match status" value="1"/>
</dbReference>
<evidence type="ECO:0000313" key="8">
    <source>
        <dbReference type="EMBL" id="MFF4771227.1"/>
    </source>
</evidence>
<feature type="compositionally biased region" description="Low complexity" evidence="5">
    <location>
        <begin position="352"/>
        <end position="368"/>
    </location>
</feature>
<evidence type="ECO:0000256" key="1">
    <source>
        <dbReference type="ARBA" id="ARBA00022679"/>
    </source>
</evidence>
<dbReference type="Gene3D" id="3.30.1180.20">
    <property type="entry name" value="Dihydroxyacetone kinase, domain 2"/>
    <property type="match status" value="1"/>
</dbReference>
<dbReference type="PROSITE" id="PS51480">
    <property type="entry name" value="DHAL"/>
    <property type="match status" value="1"/>
</dbReference>
<keyword evidence="1 8" id="KW-0808">Transferase</keyword>
<sequence>MKKLVNDVSGVVPDMLEGLALTHPEIALLDGETVAVRADVADFRRSGRVAIVSGGGSGHEPAHAGYVGRGMLTAAVCGDVFTSPSTDTVLETIRTVAGPAGVLLIVKNYTGDRLNFGLAAELAKAEGIPVEVVVVADDVALEAGEGTAGRRGIAGTVFVHKVAGAAAEAGLPLAEVRREAEAAAAAVGSMGVGLSACTVPAAGRPGFELGPDEVELGLGIHGEPGVRRTAVAPADVVVDTLLDRITADLGLTPGDRVALLVNNLGGTPLMELQIVARRAVRRLTEQGFRPERVWTGSFLTALEMAGCSLSVLRVDDRLLDRLDAPVSAPAWPAAHLGRVRPEPLRVPGTPAPGGVPAAGSRPAAAAAGGPPPRRMLERVVEEVCAALIAAEPELTAMDQAVGDGDLGISLTRGADAVRREFPGYGTEDPAAVLRALSATLRRALGGTSGPLYAVLLLRAAAVLEEAGGDPTPRDWARALAEGARAVSELGGAEVGDRTMLDALVPAADALRQALDGGAEPCGALSAAVKAARKGTAATAAMTPRRGRSSYLGERAVGRVDPGAEAVAIWLEVVSRTLCEGT</sequence>
<dbReference type="InterPro" id="IPR036117">
    <property type="entry name" value="DhaL_dom_sf"/>
</dbReference>
<dbReference type="GO" id="GO:0047324">
    <property type="term" value="F:phosphoenolpyruvate-glycerone phosphotransferase activity"/>
    <property type="evidence" value="ECO:0007669"/>
    <property type="project" value="UniProtKB-EC"/>
</dbReference>
<dbReference type="Gene3D" id="3.40.50.10440">
    <property type="entry name" value="Dihydroxyacetone kinase, domain 1"/>
    <property type="match status" value="1"/>
</dbReference>
<dbReference type="PANTHER" id="PTHR28629">
    <property type="entry name" value="TRIOKINASE/FMN CYCLASE"/>
    <property type="match status" value="1"/>
</dbReference>
<dbReference type="InterPro" id="IPR004006">
    <property type="entry name" value="DhaK_dom"/>
</dbReference>
<evidence type="ECO:0000256" key="3">
    <source>
        <dbReference type="ARBA" id="ARBA00022777"/>
    </source>
</evidence>
<dbReference type="RefSeq" id="WP_387339889.1">
    <property type="nucleotide sequence ID" value="NZ_JBIAXI010000001.1"/>
</dbReference>
<dbReference type="PROSITE" id="PS51481">
    <property type="entry name" value="DHAK"/>
    <property type="match status" value="1"/>
</dbReference>